<reference evidence="21" key="1">
    <citation type="journal article" date="2019" name="Int. J. Syst. Evol. Microbiol.">
        <title>Halobacteriovorax valvorus sp. nov., a novel prokaryotic predator isolated from coastal seawater of China.</title>
        <authorList>
            <person name="Chen M.-X."/>
        </authorList>
    </citation>
    <scope>NUCLEOTIDE SEQUENCE [LARGE SCALE GENOMIC DNA]</scope>
    <source>
        <strain evidence="21">BL9</strain>
    </source>
</reference>
<dbReference type="EMBL" id="QDKL01000002">
    <property type="protein sequence ID" value="RZF22156.1"/>
    <property type="molecule type" value="Genomic_DNA"/>
</dbReference>
<sequence length="272" mass="30271">MTNTQKRILSAIVMIGIVAIAYSIGVIGIEVLLILVSAACLFEFSVNFLSLKIGSLFSILNFFILIGVQSWATLNPQIFGNQLIPLAGCLVNILLMGYLFISPMDSMRFVKFLKSISIMSMVIFLIPFLNLHSLLHRENWQGLIIILLIFNFGMDTGAWFFGKNFGRTKLWKAVSPNKTIEGLIGGALTSGILGTLAWYYLIGNFEVKYILIFFILGILSQVGDLVQSKFKRQIGVKDSSNLIPGHGGVYDRIDSLLFVIPFYTLLLSDKIL</sequence>
<evidence type="ECO:0000256" key="7">
    <source>
        <dbReference type="ARBA" id="ARBA00019373"/>
    </source>
</evidence>
<evidence type="ECO:0000256" key="14">
    <source>
        <dbReference type="ARBA" id="ARBA00023098"/>
    </source>
</evidence>
<organism evidence="20 21">
    <name type="scientific">Halobacteriovorax vibrionivorans</name>
    <dbReference type="NCBI Taxonomy" id="2152716"/>
    <lineage>
        <taxon>Bacteria</taxon>
        <taxon>Pseudomonadati</taxon>
        <taxon>Bdellovibrionota</taxon>
        <taxon>Bacteriovoracia</taxon>
        <taxon>Bacteriovoracales</taxon>
        <taxon>Halobacteriovoraceae</taxon>
        <taxon>Halobacteriovorax</taxon>
    </lineage>
</organism>
<proteinExistence type="inferred from homology"/>
<evidence type="ECO:0000313" key="21">
    <source>
        <dbReference type="Proteomes" id="UP000443582"/>
    </source>
</evidence>
<keyword evidence="12 18" id="KW-0548">Nucleotidyltransferase</keyword>
<evidence type="ECO:0000256" key="6">
    <source>
        <dbReference type="ARBA" id="ARBA00012487"/>
    </source>
</evidence>
<keyword evidence="15 19" id="KW-0472">Membrane</keyword>
<comment type="catalytic activity">
    <reaction evidence="1 18">
        <text>a 1,2-diacyl-sn-glycero-3-phosphate + CTP + H(+) = a CDP-1,2-diacyl-sn-glycerol + diphosphate</text>
        <dbReference type="Rhea" id="RHEA:16229"/>
        <dbReference type="ChEBI" id="CHEBI:15378"/>
        <dbReference type="ChEBI" id="CHEBI:33019"/>
        <dbReference type="ChEBI" id="CHEBI:37563"/>
        <dbReference type="ChEBI" id="CHEBI:58332"/>
        <dbReference type="ChEBI" id="CHEBI:58608"/>
        <dbReference type="EC" id="2.7.7.41"/>
    </reaction>
</comment>
<protein>
    <recommendedName>
        <fullName evidence="7 18">Phosphatidate cytidylyltransferase</fullName>
        <ecNumber evidence="6 18">2.7.7.41</ecNumber>
    </recommendedName>
</protein>
<keyword evidence="16" id="KW-0594">Phospholipid biosynthesis</keyword>
<feature type="transmembrane region" description="Helical" evidence="19">
    <location>
        <begin position="207"/>
        <end position="226"/>
    </location>
</feature>
<comment type="pathway">
    <text evidence="3 18">Phospholipid metabolism; CDP-diacylglycerol biosynthesis; CDP-diacylglycerol from sn-glycerol 3-phosphate: step 3/3.</text>
</comment>
<keyword evidence="9" id="KW-0444">Lipid biosynthesis</keyword>
<keyword evidence="14" id="KW-0443">Lipid metabolism</keyword>
<dbReference type="PANTHER" id="PTHR46382:SF1">
    <property type="entry name" value="PHOSPHATIDATE CYTIDYLYLTRANSFERASE"/>
    <property type="match status" value="1"/>
</dbReference>
<dbReference type="InterPro" id="IPR000374">
    <property type="entry name" value="PC_trans"/>
</dbReference>
<comment type="caution">
    <text evidence="20">The sequence shown here is derived from an EMBL/GenBank/DDBJ whole genome shotgun (WGS) entry which is preliminary data.</text>
</comment>
<keyword evidence="11 18" id="KW-0812">Transmembrane</keyword>
<dbReference type="Pfam" id="PF01148">
    <property type="entry name" value="CTP_transf_1"/>
    <property type="match status" value="1"/>
</dbReference>
<evidence type="ECO:0000256" key="12">
    <source>
        <dbReference type="ARBA" id="ARBA00022695"/>
    </source>
</evidence>
<keyword evidence="21" id="KW-1185">Reference proteome</keyword>
<comment type="subcellular location">
    <subcellularLocation>
        <location evidence="2">Cell membrane</location>
        <topology evidence="2">Multi-pass membrane protein</topology>
    </subcellularLocation>
</comment>
<feature type="transmembrane region" description="Helical" evidence="19">
    <location>
        <begin position="78"/>
        <end position="100"/>
    </location>
</feature>
<dbReference type="Proteomes" id="UP000443582">
    <property type="component" value="Unassembled WGS sequence"/>
</dbReference>
<name>A0ABY0IJZ7_9BACT</name>
<dbReference type="PANTHER" id="PTHR46382">
    <property type="entry name" value="PHOSPHATIDATE CYTIDYLYLTRANSFERASE"/>
    <property type="match status" value="1"/>
</dbReference>
<dbReference type="PROSITE" id="PS01315">
    <property type="entry name" value="CDS"/>
    <property type="match status" value="1"/>
</dbReference>
<evidence type="ECO:0000256" key="19">
    <source>
        <dbReference type="SAM" id="Phobius"/>
    </source>
</evidence>
<gene>
    <name evidence="20" type="ORF">DAY19_10770</name>
</gene>
<evidence type="ECO:0000256" key="16">
    <source>
        <dbReference type="ARBA" id="ARBA00023209"/>
    </source>
</evidence>
<keyword evidence="8" id="KW-1003">Cell membrane</keyword>
<evidence type="ECO:0000256" key="5">
    <source>
        <dbReference type="ARBA" id="ARBA00010185"/>
    </source>
</evidence>
<feature type="transmembrane region" description="Helical" evidence="19">
    <location>
        <begin position="112"/>
        <end position="134"/>
    </location>
</feature>
<evidence type="ECO:0000256" key="2">
    <source>
        <dbReference type="ARBA" id="ARBA00004651"/>
    </source>
</evidence>
<evidence type="ECO:0000256" key="13">
    <source>
        <dbReference type="ARBA" id="ARBA00022989"/>
    </source>
</evidence>
<evidence type="ECO:0000256" key="4">
    <source>
        <dbReference type="ARBA" id="ARBA00005189"/>
    </source>
</evidence>
<evidence type="ECO:0000256" key="15">
    <source>
        <dbReference type="ARBA" id="ARBA00023136"/>
    </source>
</evidence>
<feature type="transmembrane region" description="Helical" evidence="19">
    <location>
        <begin position="53"/>
        <end position="72"/>
    </location>
</feature>
<comment type="pathway">
    <text evidence="4">Lipid metabolism.</text>
</comment>
<evidence type="ECO:0000256" key="11">
    <source>
        <dbReference type="ARBA" id="ARBA00022692"/>
    </source>
</evidence>
<evidence type="ECO:0000256" key="8">
    <source>
        <dbReference type="ARBA" id="ARBA00022475"/>
    </source>
</evidence>
<evidence type="ECO:0000256" key="18">
    <source>
        <dbReference type="RuleBase" id="RU003938"/>
    </source>
</evidence>
<evidence type="ECO:0000256" key="3">
    <source>
        <dbReference type="ARBA" id="ARBA00005119"/>
    </source>
</evidence>
<evidence type="ECO:0000256" key="1">
    <source>
        <dbReference type="ARBA" id="ARBA00001698"/>
    </source>
</evidence>
<accession>A0ABY0IJZ7</accession>
<keyword evidence="13 19" id="KW-1133">Transmembrane helix</keyword>
<comment type="similarity">
    <text evidence="5 18">Belongs to the CDS family.</text>
</comment>
<evidence type="ECO:0000256" key="17">
    <source>
        <dbReference type="ARBA" id="ARBA00023264"/>
    </source>
</evidence>
<feature type="transmembrane region" description="Helical" evidence="19">
    <location>
        <begin position="182"/>
        <end position="201"/>
    </location>
</feature>
<evidence type="ECO:0000313" key="20">
    <source>
        <dbReference type="EMBL" id="RZF22156.1"/>
    </source>
</evidence>
<dbReference type="EC" id="2.7.7.41" evidence="6 18"/>
<evidence type="ECO:0000256" key="10">
    <source>
        <dbReference type="ARBA" id="ARBA00022679"/>
    </source>
</evidence>
<feature type="transmembrane region" description="Helical" evidence="19">
    <location>
        <begin position="12"/>
        <end position="41"/>
    </location>
</feature>
<dbReference type="RefSeq" id="WP_115362254.1">
    <property type="nucleotide sequence ID" value="NZ_QDKL01000002.1"/>
</dbReference>
<evidence type="ECO:0000256" key="9">
    <source>
        <dbReference type="ARBA" id="ARBA00022516"/>
    </source>
</evidence>
<keyword evidence="17" id="KW-1208">Phospholipid metabolism</keyword>
<keyword evidence="10 18" id="KW-0808">Transferase</keyword>
<feature type="transmembrane region" description="Helical" evidence="19">
    <location>
        <begin position="140"/>
        <end position="161"/>
    </location>
</feature>